<dbReference type="PRINTS" id="PR00480">
    <property type="entry name" value="ASTACIN"/>
</dbReference>
<dbReference type="PANTHER" id="PTHR10127">
    <property type="entry name" value="DISCOIDIN, CUB, EGF, LAMININ , AND ZINC METALLOPROTEASE DOMAIN CONTAINING"/>
    <property type="match status" value="1"/>
</dbReference>
<keyword evidence="1 2" id="KW-0378">Hydrolase</keyword>
<dbReference type="InterPro" id="IPR001506">
    <property type="entry name" value="Peptidase_M12A"/>
</dbReference>
<gene>
    <name evidence="4" type="ORF">CRENBAI_001774</name>
</gene>
<comment type="caution">
    <text evidence="4">The sequence shown here is derived from an EMBL/GenBank/DDBJ whole genome shotgun (WGS) entry which is preliminary data.</text>
</comment>
<organism evidence="4 5">
    <name type="scientific">Crenichthys baileyi</name>
    <name type="common">White River springfish</name>
    <dbReference type="NCBI Taxonomy" id="28760"/>
    <lineage>
        <taxon>Eukaryota</taxon>
        <taxon>Metazoa</taxon>
        <taxon>Chordata</taxon>
        <taxon>Craniata</taxon>
        <taxon>Vertebrata</taxon>
        <taxon>Euteleostomi</taxon>
        <taxon>Actinopterygii</taxon>
        <taxon>Neopterygii</taxon>
        <taxon>Teleostei</taxon>
        <taxon>Neoteleostei</taxon>
        <taxon>Acanthomorphata</taxon>
        <taxon>Ovalentaria</taxon>
        <taxon>Atherinomorphae</taxon>
        <taxon>Cyprinodontiformes</taxon>
        <taxon>Goodeidae</taxon>
        <taxon>Crenichthys</taxon>
    </lineage>
</organism>
<evidence type="ECO:0000313" key="5">
    <source>
        <dbReference type="Proteomes" id="UP001311232"/>
    </source>
</evidence>
<dbReference type="EMBL" id="JAHHUM010002696">
    <property type="protein sequence ID" value="KAK5601287.1"/>
    <property type="molecule type" value="Genomic_DNA"/>
</dbReference>
<feature type="signal peptide" evidence="2">
    <location>
        <begin position="1"/>
        <end position="20"/>
    </location>
</feature>
<feature type="binding site" evidence="1">
    <location>
        <position position="162"/>
    </location>
    <ligand>
        <name>Zn(2+)</name>
        <dbReference type="ChEBI" id="CHEBI:29105"/>
        <note>catalytic</note>
    </ligand>
</feature>
<keyword evidence="1 2" id="KW-0479">Metal-binding</keyword>
<reference evidence="4 5" key="1">
    <citation type="submission" date="2021-06" db="EMBL/GenBank/DDBJ databases">
        <authorList>
            <person name="Palmer J.M."/>
        </authorList>
    </citation>
    <scope>NUCLEOTIDE SEQUENCE [LARGE SCALE GENOMIC DNA]</scope>
    <source>
        <strain evidence="4 5">MEX-2019</strain>
        <tissue evidence="4">Muscle</tissue>
    </source>
</reference>
<evidence type="ECO:0000256" key="1">
    <source>
        <dbReference type="PROSITE-ProRule" id="PRU01211"/>
    </source>
</evidence>
<dbReference type="Proteomes" id="UP001311232">
    <property type="component" value="Unassembled WGS sequence"/>
</dbReference>
<feature type="active site" evidence="1">
    <location>
        <position position="163"/>
    </location>
</feature>
<keyword evidence="1 2" id="KW-0482">Metalloprotease</keyword>
<sequence length="276" mass="31501">MMSPALLFLLFLLMADLSVSVPVNNEYQNNELVGDSEVVPRPKANLQNIVLHGDIAEPNTLSRNADPCTAKGCKWPKSGHYVYVPYFISANYSEEERNIIIRGLQSFHLSTCIRLVPWKSGDVDYIYIESKDGCWSYLGRQIGGQYISLEKRGCLYHSTVQHEVLHALGFNHEQVRSDRDNYVWVHFENIKPGREHAFEKKQTNNLGTPYDFTSVMEYPNDAFSKNGKPTIVAKCNPNYKFGNAKEMSANDIFRINKLYDCQFPVLKRSASRSYGP</sequence>
<name>A0AAV9QX03_9TELE</name>
<dbReference type="GO" id="GO:0008270">
    <property type="term" value="F:zinc ion binding"/>
    <property type="evidence" value="ECO:0007669"/>
    <property type="project" value="UniProtKB-UniRule"/>
</dbReference>
<evidence type="ECO:0000256" key="2">
    <source>
        <dbReference type="RuleBase" id="RU361183"/>
    </source>
</evidence>
<dbReference type="GO" id="GO:0006508">
    <property type="term" value="P:proteolysis"/>
    <property type="evidence" value="ECO:0007669"/>
    <property type="project" value="UniProtKB-KW"/>
</dbReference>
<dbReference type="SMART" id="SM00235">
    <property type="entry name" value="ZnMc"/>
    <property type="match status" value="1"/>
</dbReference>
<keyword evidence="1 2" id="KW-0862">Zinc</keyword>
<dbReference type="PROSITE" id="PS51864">
    <property type="entry name" value="ASTACIN"/>
    <property type="match status" value="1"/>
</dbReference>
<comment type="caution">
    <text evidence="1">Lacks conserved residue(s) required for the propagation of feature annotation.</text>
</comment>
<dbReference type="InterPro" id="IPR006026">
    <property type="entry name" value="Peptidase_Metallo"/>
</dbReference>
<feature type="binding site" evidence="1">
    <location>
        <position position="172"/>
    </location>
    <ligand>
        <name>Zn(2+)</name>
        <dbReference type="ChEBI" id="CHEBI:29105"/>
        <note>catalytic</note>
    </ligand>
</feature>
<dbReference type="InterPro" id="IPR024079">
    <property type="entry name" value="MetalloPept_cat_dom_sf"/>
</dbReference>
<keyword evidence="1 2" id="KW-0645">Protease</keyword>
<accession>A0AAV9QX03</accession>
<dbReference type="GO" id="GO:0004222">
    <property type="term" value="F:metalloendopeptidase activity"/>
    <property type="evidence" value="ECO:0007669"/>
    <property type="project" value="UniProtKB-UniRule"/>
</dbReference>
<dbReference type="EC" id="3.4.24.-" evidence="2"/>
<protein>
    <recommendedName>
        <fullName evidence="2">Metalloendopeptidase</fullName>
        <ecNumber evidence="2">3.4.24.-</ecNumber>
    </recommendedName>
</protein>
<proteinExistence type="predicted"/>
<feature type="domain" description="Peptidase M12A" evidence="3">
    <location>
        <begin position="64"/>
        <end position="262"/>
    </location>
</feature>
<feature type="chain" id="PRO_5043092024" description="Metalloendopeptidase" evidence="2">
    <location>
        <begin position="21"/>
        <end position="276"/>
    </location>
</feature>
<dbReference type="Gene3D" id="3.40.390.10">
    <property type="entry name" value="Collagenase (Catalytic Domain)"/>
    <property type="match status" value="1"/>
</dbReference>
<dbReference type="PANTHER" id="PTHR10127:SF899">
    <property type="entry name" value="ASTACIN-LIKE METALLOENDOPEPTIDASE-RELATED"/>
    <property type="match status" value="1"/>
</dbReference>
<feature type="binding site" evidence="1">
    <location>
        <position position="166"/>
    </location>
    <ligand>
        <name>Zn(2+)</name>
        <dbReference type="ChEBI" id="CHEBI:29105"/>
        <note>catalytic</note>
    </ligand>
</feature>
<dbReference type="Pfam" id="PF01400">
    <property type="entry name" value="Astacin"/>
    <property type="match status" value="1"/>
</dbReference>
<keyword evidence="5" id="KW-1185">Reference proteome</keyword>
<evidence type="ECO:0000313" key="4">
    <source>
        <dbReference type="EMBL" id="KAK5601287.1"/>
    </source>
</evidence>
<dbReference type="SUPFAM" id="SSF55486">
    <property type="entry name" value="Metalloproteases ('zincins'), catalytic domain"/>
    <property type="match status" value="1"/>
</dbReference>
<evidence type="ECO:0000259" key="3">
    <source>
        <dbReference type="PROSITE" id="PS51864"/>
    </source>
</evidence>
<dbReference type="AlphaFoldDB" id="A0AAV9QX03"/>
<comment type="cofactor">
    <cofactor evidence="1 2">
        <name>Zn(2+)</name>
        <dbReference type="ChEBI" id="CHEBI:29105"/>
    </cofactor>
    <text evidence="1 2">Binds 1 zinc ion per subunit.</text>
</comment>
<keyword evidence="2" id="KW-0732">Signal</keyword>